<dbReference type="Proteomes" id="UP000663864">
    <property type="component" value="Unassembled WGS sequence"/>
</dbReference>
<protein>
    <submittedName>
        <fullName evidence="2">Uncharacterized protein</fullName>
    </submittedName>
</protein>
<feature type="transmembrane region" description="Helical" evidence="1">
    <location>
        <begin position="320"/>
        <end position="339"/>
    </location>
</feature>
<evidence type="ECO:0000256" key="1">
    <source>
        <dbReference type="SAM" id="Phobius"/>
    </source>
</evidence>
<feature type="transmembrane region" description="Helical" evidence="1">
    <location>
        <begin position="257"/>
        <end position="283"/>
    </location>
</feature>
<keyword evidence="1" id="KW-0812">Transmembrane</keyword>
<evidence type="ECO:0000313" key="3">
    <source>
        <dbReference type="Proteomes" id="UP000663864"/>
    </source>
</evidence>
<dbReference type="EMBL" id="CAJNOT010004881">
    <property type="protein sequence ID" value="CAF1448354.1"/>
    <property type="molecule type" value="Genomic_DNA"/>
</dbReference>
<keyword evidence="1" id="KW-0472">Membrane</keyword>
<dbReference type="AlphaFoldDB" id="A0A815PFW1"/>
<reference evidence="2" key="1">
    <citation type="submission" date="2021-02" db="EMBL/GenBank/DDBJ databases">
        <authorList>
            <person name="Nowell W R."/>
        </authorList>
    </citation>
    <scope>NUCLEOTIDE SEQUENCE</scope>
</reference>
<evidence type="ECO:0000313" key="2">
    <source>
        <dbReference type="EMBL" id="CAF1448354.1"/>
    </source>
</evidence>
<feature type="transmembrane region" description="Helical" evidence="1">
    <location>
        <begin position="635"/>
        <end position="658"/>
    </location>
</feature>
<comment type="caution">
    <text evidence="2">The sequence shown here is derived from an EMBL/GenBank/DDBJ whole genome shotgun (WGS) entry which is preliminary data.</text>
</comment>
<name>A0A815PFW1_9BILA</name>
<organism evidence="2 3">
    <name type="scientific">Rotaria sordida</name>
    <dbReference type="NCBI Taxonomy" id="392033"/>
    <lineage>
        <taxon>Eukaryota</taxon>
        <taxon>Metazoa</taxon>
        <taxon>Spiralia</taxon>
        <taxon>Gnathifera</taxon>
        <taxon>Rotifera</taxon>
        <taxon>Eurotatoria</taxon>
        <taxon>Bdelloidea</taxon>
        <taxon>Philodinida</taxon>
        <taxon>Philodinidae</taxon>
        <taxon>Rotaria</taxon>
    </lineage>
</organism>
<keyword evidence="1" id="KW-1133">Transmembrane helix</keyword>
<proteinExistence type="predicted"/>
<accession>A0A815PFW1</accession>
<gene>
    <name evidence="2" type="ORF">ZHD862_LOCUS35154</name>
</gene>
<sequence>MVSQRWIDYYNNFKLYFYTSDLDFRANAGHQFHILATLCEQAQQTVNSALQVFLRKQFVSRQIISQELFQSQINESIEGWKSNTLDSFLHPIQLIHITNQGNQLINSFHNFYYRLDQNSGQLILVPANYSTCSCARSSACRIHMGIFVYNWTIFDYVELFRIPNFFTGCFLVESLLESTLECFYDHQCMETIESYMSNTKANFSLLDTTRNSPNETIQSIINRLMIDAWQSNISFSAYYKMCAPLSCTYEDTRQHDIFYLISSILGIFAGLVFGIEILILIILRFIENMADNFSLIELKRTFKNVFICRNEQQIINRCHFILLIAIICLLYLATSLTLVSKTEQVIRPSLFTYKYLLTNYQDSLQCSCSYISIEYQSFLTIQSRIHQICSSNFVSNDWIDYIYNTIDPFQLNYTDFRTTAIGQYQLLASLCQLSRQVLNDALSDLSTSHFIETELLSYNLLYERIQSTFKEFQMTIPNSFLNSLSVIRQTTGANMLMNMFMTSSKFQYESAIAIFSVFYTRPLSYQGCNCGLSSKCVQSSRGMMAGCYPLEALLQSTFQCFYNQTCIDSNNVFQALNTSSSTSSQFLTNSTIESTLNKLMVEDYSINISYENHFSKCEPLLCSYSCSGHRDILEVTLNIIGIYGDLVIIARFIVVLFLKLYHNKNQKVTPQNDEAGYLYKY</sequence>